<comment type="cofactor">
    <cofactor evidence="1">
        <name>NAD(+)</name>
        <dbReference type="ChEBI" id="CHEBI:57540"/>
    </cofactor>
</comment>
<dbReference type="GO" id="GO:0005829">
    <property type="term" value="C:cytosol"/>
    <property type="evidence" value="ECO:0007669"/>
    <property type="project" value="TreeGrafter"/>
</dbReference>
<feature type="non-terminal residue" evidence="6">
    <location>
        <position position="1"/>
    </location>
</feature>
<dbReference type="Gene3D" id="3.40.50.1480">
    <property type="entry name" value="Adenosylhomocysteinase-like"/>
    <property type="match status" value="1"/>
</dbReference>
<feature type="domain" description="S-adenosyl-L-homocysteine hydrolase NAD binding" evidence="5">
    <location>
        <begin position="1"/>
        <end position="97"/>
    </location>
</feature>
<evidence type="ECO:0000256" key="3">
    <source>
        <dbReference type="ARBA" id="ARBA00022563"/>
    </source>
</evidence>
<name>A0A9D1WME9_9GAMM</name>
<evidence type="ECO:0000259" key="5">
    <source>
        <dbReference type="SMART" id="SM00997"/>
    </source>
</evidence>
<evidence type="ECO:0000256" key="2">
    <source>
        <dbReference type="ARBA" id="ARBA00007122"/>
    </source>
</evidence>
<dbReference type="SMART" id="SM00997">
    <property type="entry name" value="AdoHcyase_NAD"/>
    <property type="match status" value="1"/>
</dbReference>
<reference evidence="6" key="1">
    <citation type="journal article" date="2021" name="PeerJ">
        <title>Extensive microbial diversity within the chicken gut microbiome revealed by metagenomics and culture.</title>
        <authorList>
            <person name="Gilroy R."/>
            <person name="Ravi A."/>
            <person name="Getino M."/>
            <person name="Pursley I."/>
            <person name="Horton D.L."/>
            <person name="Alikhan N.F."/>
            <person name="Baker D."/>
            <person name="Gharbi K."/>
            <person name="Hall N."/>
            <person name="Watson M."/>
            <person name="Adriaenssens E.M."/>
            <person name="Foster-Nyarko E."/>
            <person name="Jarju S."/>
            <person name="Secka A."/>
            <person name="Antonio M."/>
            <person name="Oren A."/>
            <person name="Chaudhuri R.R."/>
            <person name="La Ragione R."/>
            <person name="Hildebrand F."/>
            <person name="Pallen M.J."/>
        </authorList>
    </citation>
    <scope>NUCLEOTIDE SEQUENCE</scope>
    <source>
        <strain evidence="6">1193</strain>
    </source>
</reference>
<evidence type="ECO:0000256" key="1">
    <source>
        <dbReference type="ARBA" id="ARBA00001911"/>
    </source>
</evidence>
<dbReference type="InterPro" id="IPR000043">
    <property type="entry name" value="Adenosylhomocysteinase-like"/>
</dbReference>
<dbReference type="InterPro" id="IPR015878">
    <property type="entry name" value="Ado_hCys_hydrolase_NAD-bd"/>
</dbReference>
<dbReference type="SUPFAM" id="SSF51735">
    <property type="entry name" value="NAD(P)-binding Rossmann-fold domains"/>
    <property type="match status" value="1"/>
</dbReference>
<keyword evidence="3" id="KW-0554">One-carbon metabolism</keyword>
<dbReference type="Proteomes" id="UP000824248">
    <property type="component" value="Unassembled WGS sequence"/>
</dbReference>
<evidence type="ECO:0000256" key="4">
    <source>
        <dbReference type="ARBA" id="ARBA00023027"/>
    </source>
</evidence>
<dbReference type="InterPro" id="IPR042172">
    <property type="entry name" value="Adenosylhomocyst_ase-like_sf"/>
</dbReference>
<dbReference type="GO" id="GO:0006730">
    <property type="term" value="P:one-carbon metabolic process"/>
    <property type="evidence" value="ECO:0007669"/>
    <property type="project" value="UniProtKB-KW"/>
</dbReference>
<dbReference type="PANTHER" id="PTHR23420">
    <property type="entry name" value="ADENOSYLHOMOCYSTEINASE"/>
    <property type="match status" value="1"/>
</dbReference>
<proteinExistence type="inferred from homology"/>
<sequence length="185" mass="20632">GLLSRIDLVVTCTGNVEACDAAMLEALKPGAVVCNIGHFDNEIDTTYMRQHWHWEEVKPQVHKVYRDSKPGNFDPASRDYLLLLSEGRLVNLGNATGHPSRVMDGSFANQVLAQIHLYQQRFADLPPADKMGGLAVTVLPRHLDEEVARYMVEGFGGVLTRMTEQQVEYTGVPADGPYKPDAYRY</sequence>
<dbReference type="Pfam" id="PF05221">
    <property type="entry name" value="AdoHcyase"/>
    <property type="match status" value="1"/>
</dbReference>
<reference evidence="6" key="2">
    <citation type="submission" date="2021-04" db="EMBL/GenBank/DDBJ databases">
        <authorList>
            <person name="Gilroy R."/>
        </authorList>
    </citation>
    <scope>NUCLEOTIDE SEQUENCE</scope>
    <source>
        <strain evidence="6">1193</strain>
    </source>
</reference>
<gene>
    <name evidence="6" type="ORF">H9854_06810</name>
</gene>
<comment type="similarity">
    <text evidence="2">Belongs to the adenosylhomocysteinase family.</text>
</comment>
<dbReference type="InterPro" id="IPR036291">
    <property type="entry name" value="NAD(P)-bd_dom_sf"/>
</dbReference>
<protein>
    <submittedName>
        <fullName evidence="6">Adenosylhomocysteinase</fullName>
        <ecNumber evidence="6">3.3.1.1</ecNumber>
    </submittedName>
</protein>
<accession>A0A9D1WME9</accession>
<dbReference type="EC" id="3.3.1.1" evidence="6"/>
<evidence type="ECO:0000313" key="7">
    <source>
        <dbReference type="Proteomes" id="UP000824248"/>
    </source>
</evidence>
<dbReference type="Gene3D" id="3.40.50.720">
    <property type="entry name" value="NAD(P)-binding Rossmann-like Domain"/>
    <property type="match status" value="1"/>
</dbReference>
<dbReference type="SMART" id="SM00996">
    <property type="entry name" value="AdoHcyase"/>
    <property type="match status" value="1"/>
</dbReference>
<dbReference type="AlphaFoldDB" id="A0A9D1WME9"/>
<comment type="caution">
    <text evidence="6">The sequence shown here is derived from an EMBL/GenBank/DDBJ whole genome shotgun (WGS) entry which is preliminary data.</text>
</comment>
<dbReference type="PANTHER" id="PTHR23420:SF0">
    <property type="entry name" value="ADENOSYLHOMOCYSTEINASE"/>
    <property type="match status" value="1"/>
</dbReference>
<keyword evidence="6" id="KW-0378">Hydrolase</keyword>
<organism evidence="6 7">
    <name type="scientific">Candidatus Halomonas stercoripullorum</name>
    <dbReference type="NCBI Taxonomy" id="2838617"/>
    <lineage>
        <taxon>Bacteria</taxon>
        <taxon>Pseudomonadati</taxon>
        <taxon>Pseudomonadota</taxon>
        <taxon>Gammaproteobacteria</taxon>
        <taxon>Oceanospirillales</taxon>
        <taxon>Halomonadaceae</taxon>
        <taxon>Halomonas</taxon>
    </lineage>
</organism>
<evidence type="ECO:0000313" key="6">
    <source>
        <dbReference type="EMBL" id="HIX61926.1"/>
    </source>
</evidence>
<dbReference type="GO" id="GO:0033353">
    <property type="term" value="P:S-adenosylmethionine cycle"/>
    <property type="evidence" value="ECO:0007669"/>
    <property type="project" value="TreeGrafter"/>
</dbReference>
<dbReference type="EMBL" id="DXFC01000200">
    <property type="protein sequence ID" value="HIX61926.1"/>
    <property type="molecule type" value="Genomic_DNA"/>
</dbReference>
<dbReference type="SUPFAM" id="SSF52283">
    <property type="entry name" value="Formate/glycerate dehydrogenase catalytic domain-like"/>
    <property type="match status" value="1"/>
</dbReference>
<keyword evidence="4" id="KW-0520">NAD</keyword>
<dbReference type="GO" id="GO:0004013">
    <property type="term" value="F:adenosylhomocysteinase activity"/>
    <property type="evidence" value="ECO:0007669"/>
    <property type="project" value="TreeGrafter"/>
</dbReference>